<dbReference type="Proteomes" id="UP000563601">
    <property type="component" value="Unassembled WGS sequence"/>
</dbReference>
<evidence type="ECO:0000313" key="1">
    <source>
        <dbReference type="EMBL" id="MBB5213109.1"/>
    </source>
</evidence>
<protein>
    <submittedName>
        <fullName evidence="1">Uncharacterized protein</fullName>
    </submittedName>
</protein>
<sequence>MPNKVLQPTPYFIHLLRSRYALNLAQNAYKESRC</sequence>
<accession>A0AA89PP30</accession>
<evidence type="ECO:0000313" key="2">
    <source>
        <dbReference type="Proteomes" id="UP000563601"/>
    </source>
</evidence>
<dbReference type="AlphaFoldDB" id="A0AA89PP30"/>
<reference evidence="1 2" key="1">
    <citation type="submission" date="2020-08" db="EMBL/GenBank/DDBJ databases">
        <title>Genomic Encyclopedia of Type Strains, Phase IV (KMG-IV): sequencing the most valuable type-strain genomes for metagenomic binning, comparative biology and taxonomic classification.</title>
        <authorList>
            <person name="Goeker M."/>
        </authorList>
    </citation>
    <scope>NUCLEOTIDE SEQUENCE [LARGE SCALE GENOMIC DNA]</scope>
    <source>
        <strain evidence="1 2">DSM 11525</strain>
    </source>
</reference>
<organism evidence="1 2">
    <name type="scientific">Microbulbifer hydrolyticus</name>
    <dbReference type="NCBI Taxonomy" id="48074"/>
    <lineage>
        <taxon>Bacteria</taxon>
        <taxon>Pseudomonadati</taxon>
        <taxon>Pseudomonadota</taxon>
        <taxon>Gammaproteobacteria</taxon>
        <taxon>Cellvibrionales</taxon>
        <taxon>Microbulbiferaceae</taxon>
        <taxon>Microbulbifer</taxon>
    </lineage>
</organism>
<proteinExistence type="predicted"/>
<dbReference type="EMBL" id="JACHHR010000006">
    <property type="protein sequence ID" value="MBB5213109.1"/>
    <property type="molecule type" value="Genomic_DNA"/>
</dbReference>
<comment type="caution">
    <text evidence="1">The sequence shown here is derived from an EMBL/GenBank/DDBJ whole genome shotgun (WGS) entry which is preliminary data.</text>
</comment>
<gene>
    <name evidence="1" type="ORF">HNQ53_003356</name>
</gene>
<name>A0AA89PP30_9GAMM</name>